<dbReference type="InterPro" id="IPR001296">
    <property type="entry name" value="Glyco_trans_1"/>
</dbReference>
<keyword evidence="3" id="KW-1185">Reference proteome</keyword>
<dbReference type="Proteomes" id="UP000539265">
    <property type="component" value="Unassembled WGS sequence"/>
</dbReference>
<dbReference type="InterPro" id="IPR050194">
    <property type="entry name" value="Glycosyltransferase_grp1"/>
</dbReference>
<dbReference type="CDD" id="cd03801">
    <property type="entry name" value="GT4_PimA-like"/>
    <property type="match status" value="1"/>
</dbReference>
<sequence length="385" mass="43225">MKKLAIITTHPIQYYAPVFQLLHKRAKLDIRVFYTWGEASADKFDPGFNKKIKWDIPLLEGYSYEWVENTSKDPGTHHFKGIVNPGLVDQIKNWQPDALLIYGWGFQSHLKVLRYFKNKLPVFFRGDSTLLDEEKGVKAILKTIFLKWVYRHVDHAFYPGTNARNYFKKYGIDDEQLSFAPHAIDNGRFAAGGNEEALLLRRNLGIEDDEILVLFAGKFEEKKSPVLLLEAFLNLDKAGLHLLFAGNGPLEEQLILKAEKNSRVHFMDFQNQTQMPVVFKACDLFCLPSKGPGETWGLAINEAMAAGKAILASDKVGAAADLVIPGENGEIFNAGTIADLAEKLNKLICAGKNALAEMGRKSKNLVEKWTIEEQVNVIETAVDNG</sequence>
<accession>A0A839SFR8</accession>
<dbReference type="AlphaFoldDB" id="A0A839SFR8"/>
<evidence type="ECO:0000313" key="3">
    <source>
        <dbReference type="Proteomes" id="UP000539265"/>
    </source>
</evidence>
<comment type="caution">
    <text evidence="2">The sequence shown here is derived from an EMBL/GenBank/DDBJ whole genome shotgun (WGS) entry which is preliminary data.</text>
</comment>
<reference evidence="2" key="1">
    <citation type="submission" date="2020-08" db="EMBL/GenBank/DDBJ databases">
        <title>Genomic Encyclopedia of Type Strains, Phase III (KMG-III): the genomes of soil and plant-associated and newly described type strains.</title>
        <authorList>
            <person name="Whitman W."/>
        </authorList>
    </citation>
    <scope>NUCLEOTIDE SEQUENCE [LARGE SCALE GENOMIC DNA]</scope>
    <source>
        <strain evidence="2">CECT 8628</strain>
    </source>
</reference>
<dbReference type="PANTHER" id="PTHR45947">
    <property type="entry name" value="SULFOQUINOVOSYL TRANSFERASE SQD2"/>
    <property type="match status" value="1"/>
</dbReference>
<dbReference type="EMBL" id="JACHWX010000011">
    <property type="protein sequence ID" value="MBB3057111.1"/>
    <property type="molecule type" value="Genomic_DNA"/>
</dbReference>
<name>A0A839SFR8_9SPHI</name>
<organism evidence="2 3">
    <name type="scientific">Mucilaginibacter gotjawali</name>
    <dbReference type="NCBI Taxonomy" id="1550579"/>
    <lineage>
        <taxon>Bacteria</taxon>
        <taxon>Pseudomonadati</taxon>
        <taxon>Bacteroidota</taxon>
        <taxon>Sphingobacteriia</taxon>
        <taxon>Sphingobacteriales</taxon>
        <taxon>Sphingobacteriaceae</taxon>
        <taxon>Mucilaginibacter</taxon>
    </lineage>
</organism>
<dbReference type="PANTHER" id="PTHR45947:SF3">
    <property type="entry name" value="SULFOQUINOVOSYL TRANSFERASE SQD2"/>
    <property type="match status" value="1"/>
</dbReference>
<dbReference type="SUPFAM" id="SSF53756">
    <property type="entry name" value="UDP-Glycosyltransferase/glycogen phosphorylase"/>
    <property type="match status" value="1"/>
</dbReference>
<evidence type="ECO:0000313" key="2">
    <source>
        <dbReference type="EMBL" id="MBB3057111.1"/>
    </source>
</evidence>
<evidence type="ECO:0000259" key="1">
    <source>
        <dbReference type="Pfam" id="PF00534"/>
    </source>
</evidence>
<dbReference type="RefSeq" id="WP_096355547.1">
    <property type="nucleotide sequence ID" value="NZ_AP017313.1"/>
</dbReference>
<dbReference type="OrthoDB" id="9790710at2"/>
<dbReference type="GO" id="GO:0016757">
    <property type="term" value="F:glycosyltransferase activity"/>
    <property type="evidence" value="ECO:0007669"/>
    <property type="project" value="InterPro"/>
</dbReference>
<dbReference type="Gene3D" id="3.40.50.2000">
    <property type="entry name" value="Glycogen Phosphorylase B"/>
    <property type="match status" value="2"/>
</dbReference>
<gene>
    <name evidence="2" type="ORF">FHS11_003539</name>
</gene>
<protein>
    <submittedName>
        <fullName evidence="2">Glycosyltransferase involved in cell wall biosynthesis</fullName>
    </submittedName>
</protein>
<dbReference type="Pfam" id="PF00534">
    <property type="entry name" value="Glycos_transf_1"/>
    <property type="match status" value="1"/>
</dbReference>
<proteinExistence type="predicted"/>
<feature type="domain" description="Glycosyl transferase family 1" evidence="1">
    <location>
        <begin position="201"/>
        <end position="360"/>
    </location>
</feature>